<proteinExistence type="predicted"/>
<keyword evidence="1" id="KW-1133">Transmembrane helix</keyword>
<dbReference type="EMBL" id="JAOPLV010000002">
    <property type="protein sequence ID" value="MDM5139600.1"/>
    <property type="molecule type" value="Genomic_DNA"/>
</dbReference>
<feature type="transmembrane region" description="Helical" evidence="1">
    <location>
        <begin position="53"/>
        <end position="72"/>
    </location>
</feature>
<reference evidence="2" key="1">
    <citation type="submission" date="2023-08" db="EMBL/GenBank/DDBJ databases">
        <title>WGS of Aeromonas isolates.</title>
        <authorList>
            <person name="Lee H."/>
        </authorList>
    </citation>
    <scope>NUCLEOTIDE SEQUENCE</scope>
    <source>
        <strain evidence="2">SL22</strain>
    </source>
</reference>
<feature type="transmembrane region" description="Helical" evidence="1">
    <location>
        <begin position="24"/>
        <end position="47"/>
    </location>
</feature>
<dbReference type="GeneID" id="92722573"/>
<accession>A0AAW7HX26</accession>
<sequence>MCSFYLLAWRRYADFSGRSSRKEFWMFMLVHVLVTLMCIALDVGINGLSGLEVGYSVVSTIPMVAVIVRRLHDIDRSGWWGWIFFVPGVGPFALIYLLARQVCSDGLSVGEAS</sequence>
<dbReference type="InterPro" id="IPR008523">
    <property type="entry name" value="DUF805"/>
</dbReference>
<feature type="transmembrane region" description="Helical" evidence="1">
    <location>
        <begin position="79"/>
        <end position="99"/>
    </location>
</feature>
<dbReference type="GO" id="GO:0005886">
    <property type="term" value="C:plasma membrane"/>
    <property type="evidence" value="ECO:0007669"/>
    <property type="project" value="TreeGrafter"/>
</dbReference>
<dbReference type="AlphaFoldDB" id="A0AAW7HX26"/>
<comment type="caution">
    <text evidence="2">The sequence shown here is derived from an EMBL/GenBank/DDBJ whole genome shotgun (WGS) entry which is preliminary data.</text>
</comment>
<evidence type="ECO:0000313" key="3">
    <source>
        <dbReference type="Proteomes" id="UP001168216"/>
    </source>
</evidence>
<evidence type="ECO:0000313" key="2">
    <source>
        <dbReference type="EMBL" id="MDM5139600.1"/>
    </source>
</evidence>
<dbReference type="Proteomes" id="UP001168216">
    <property type="component" value="Unassembled WGS sequence"/>
</dbReference>
<organism evidence="2 3">
    <name type="scientific">Aeromonas bestiarum</name>
    <dbReference type="NCBI Taxonomy" id="105751"/>
    <lineage>
        <taxon>Bacteria</taxon>
        <taxon>Pseudomonadati</taxon>
        <taxon>Pseudomonadota</taxon>
        <taxon>Gammaproteobacteria</taxon>
        <taxon>Aeromonadales</taxon>
        <taxon>Aeromonadaceae</taxon>
        <taxon>Aeromonas</taxon>
    </lineage>
</organism>
<gene>
    <name evidence="2" type="ORF">OB959_07285</name>
</gene>
<dbReference type="PANTHER" id="PTHR34980">
    <property type="entry name" value="INNER MEMBRANE PROTEIN-RELATED-RELATED"/>
    <property type="match status" value="1"/>
</dbReference>
<dbReference type="PANTHER" id="PTHR34980:SF2">
    <property type="entry name" value="INNER MEMBRANE PROTEIN YHAH-RELATED"/>
    <property type="match status" value="1"/>
</dbReference>
<protein>
    <submittedName>
        <fullName evidence="2">DUF805 domain-containing protein</fullName>
    </submittedName>
</protein>
<name>A0AAW7HX26_9GAMM</name>
<evidence type="ECO:0000256" key="1">
    <source>
        <dbReference type="SAM" id="Phobius"/>
    </source>
</evidence>
<keyword evidence="1" id="KW-0472">Membrane</keyword>
<dbReference type="Pfam" id="PF05656">
    <property type="entry name" value="DUF805"/>
    <property type="match status" value="1"/>
</dbReference>
<keyword evidence="1" id="KW-0812">Transmembrane</keyword>
<dbReference type="RefSeq" id="WP_274453759.1">
    <property type="nucleotide sequence ID" value="NZ_CP064746.1"/>
</dbReference>